<dbReference type="NCBIfam" id="TIGR00401">
    <property type="entry name" value="msrA"/>
    <property type="match status" value="1"/>
</dbReference>
<keyword evidence="7" id="KW-1185">Reference proteome</keyword>
<evidence type="ECO:0000313" key="6">
    <source>
        <dbReference type="EMBL" id="SEQ23270.1"/>
    </source>
</evidence>
<accession>A0A1H9EC21</accession>
<comment type="function">
    <text evidence="4">Has an important function as a repair enzyme for proteins that have been inactivated by oxidation. Catalyzes the reversible oxidation-reduction of methionine sulfoxide in proteins to methionine.</text>
</comment>
<dbReference type="STRING" id="180197.SAMN02982919_00261"/>
<comment type="similarity">
    <text evidence="4">Belongs to the MsrA Met sulfoxide reductase family.</text>
</comment>
<protein>
    <recommendedName>
        <fullName evidence="4">Peptide methionine sulfoxide reductase MsrA</fullName>
        <shortName evidence="4">Protein-methionine-S-oxide reductase</shortName>
        <ecNumber evidence="4">1.8.4.11</ecNumber>
    </recommendedName>
    <alternativeName>
        <fullName evidence="4">Peptide-methionine (S)-S-oxide reductase</fullName>
        <shortName evidence="4">Peptide Met(O) reductase</shortName>
    </alternativeName>
</protein>
<dbReference type="HAMAP" id="MF_01401">
    <property type="entry name" value="MsrA"/>
    <property type="match status" value="1"/>
</dbReference>
<evidence type="ECO:0000256" key="3">
    <source>
        <dbReference type="ARBA" id="ARBA00048782"/>
    </source>
</evidence>
<dbReference type="PANTHER" id="PTHR43774">
    <property type="entry name" value="PEPTIDE METHIONINE SULFOXIDE REDUCTASE"/>
    <property type="match status" value="1"/>
</dbReference>
<evidence type="ECO:0000256" key="4">
    <source>
        <dbReference type="HAMAP-Rule" id="MF_01401"/>
    </source>
</evidence>
<comment type="catalytic activity">
    <reaction evidence="3 4">
        <text>[thioredoxin]-disulfide + L-methionine + H2O = L-methionine (S)-S-oxide + [thioredoxin]-dithiol</text>
        <dbReference type="Rhea" id="RHEA:19993"/>
        <dbReference type="Rhea" id="RHEA-COMP:10698"/>
        <dbReference type="Rhea" id="RHEA-COMP:10700"/>
        <dbReference type="ChEBI" id="CHEBI:15377"/>
        <dbReference type="ChEBI" id="CHEBI:29950"/>
        <dbReference type="ChEBI" id="CHEBI:50058"/>
        <dbReference type="ChEBI" id="CHEBI:57844"/>
        <dbReference type="ChEBI" id="CHEBI:58772"/>
        <dbReference type="EC" id="1.8.4.11"/>
    </reaction>
</comment>
<dbReference type="EC" id="1.8.4.11" evidence="4"/>
<dbReference type="OrthoDB" id="4174719at2"/>
<evidence type="ECO:0000256" key="2">
    <source>
        <dbReference type="ARBA" id="ARBA00047806"/>
    </source>
</evidence>
<feature type="active site" evidence="4">
    <location>
        <position position="12"/>
    </location>
</feature>
<dbReference type="PANTHER" id="PTHR43774:SF1">
    <property type="entry name" value="PEPTIDE METHIONINE SULFOXIDE REDUCTASE MSRA 2"/>
    <property type="match status" value="1"/>
</dbReference>
<sequence>MTLQHITLAGGCFWCTEAVFTRLRGISAVQSGYANGHTSHPSYEQVCDGTTGHAEVVQLAFDPEMIDLRQILEVFLATHDPTTLNRQGHDVGTQYRSGIYWHHPEQELVAKALLADLTAQKLWDAPIVTEVAPLDSFWPAEAYHQQYYARHPEQGYCAAVITPKLAKFRQRFAALLQP</sequence>
<evidence type="ECO:0000313" key="7">
    <source>
        <dbReference type="Proteomes" id="UP000199766"/>
    </source>
</evidence>
<dbReference type="InterPro" id="IPR002569">
    <property type="entry name" value="Met_Sox_Rdtase_MsrA_dom"/>
</dbReference>
<name>A0A1H9EC21_9BURK</name>
<reference evidence="6 7" key="1">
    <citation type="submission" date="2016-10" db="EMBL/GenBank/DDBJ databases">
        <authorList>
            <person name="de Groot N.N."/>
        </authorList>
    </citation>
    <scope>NUCLEOTIDE SEQUENCE [LARGE SCALE GENOMIC DNA]</scope>
    <source>
        <strain evidence="6 7">ATCC 35958</strain>
    </source>
</reference>
<dbReference type="GO" id="GO:0033744">
    <property type="term" value="F:L-methionine:thioredoxin-disulfide S-oxidoreductase activity"/>
    <property type="evidence" value="ECO:0007669"/>
    <property type="project" value="RHEA"/>
</dbReference>
<dbReference type="InterPro" id="IPR036509">
    <property type="entry name" value="Met_Sox_Rdtase_MsrA_sf"/>
</dbReference>
<keyword evidence="1 4" id="KW-0560">Oxidoreductase</keyword>
<evidence type="ECO:0000259" key="5">
    <source>
        <dbReference type="Pfam" id="PF01625"/>
    </source>
</evidence>
<dbReference type="GO" id="GO:0008113">
    <property type="term" value="F:peptide-methionine (S)-S-oxide reductase activity"/>
    <property type="evidence" value="ECO:0007669"/>
    <property type="project" value="UniProtKB-UniRule"/>
</dbReference>
<dbReference type="RefSeq" id="WP_091451542.1">
    <property type="nucleotide sequence ID" value="NZ_FOGD01000001.1"/>
</dbReference>
<comment type="catalytic activity">
    <reaction evidence="2 4">
        <text>L-methionyl-[protein] + [thioredoxin]-disulfide + H2O = L-methionyl-(S)-S-oxide-[protein] + [thioredoxin]-dithiol</text>
        <dbReference type="Rhea" id="RHEA:14217"/>
        <dbReference type="Rhea" id="RHEA-COMP:10698"/>
        <dbReference type="Rhea" id="RHEA-COMP:10700"/>
        <dbReference type="Rhea" id="RHEA-COMP:12313"/>
        <dbReference type="Rhea" id="RHEA-COMP:12315"/>
        <dbReference type="ChEBI" id="CHEBI:15377"/>
        <dbReference type="ChEBI" id="CHEBI:16044"/>
        <dbReference type="ChEBI" id="CHEBI:29950"/>
        <dbReference type="ChEBI" id="CHEBI:44120"/>
        <dbReference type="ChEBI" id="CHEBI:50058"/>
        <dbReference type="EC" id="1.8.4.11"/>
    </reaction>
</comment>
<organism evidence="6 7">
    <name type="scientific">Giesbergeria anulus</name>
    <dbReference type="NCBI Taxonomy" id="180197"/>
    <lineage>
        <taxon>Bacteria</taxon>
        <taxon>Pseudomonadati</taxon>
        <taxon>Pseudomonadota</taxon>
        <taxon>Betaproteobacteria</taxon>
        <taxon>Burkholderiales</taxon>
        <taxon>Comamonadaceae</taxon>
        <taxon>Giesbergeria</taxon>
    </lineage>
</organism>
<gene>
    <name evidence="4" type="primary">msrA</name>
    <name evidence="6" type="ORF">SAMN02982919_00261</name>
</gene>
<dbReference type="EMBL" id="FOGD01000001">
    <property type="protein sequence ID" value="SEQ23270.1"/>
    <property type="molecule type" value="Genomic_DNA"/>
</dbReference>
<proteinExistence type="inferred from homology"/>
<dbReference type="Pfam" id="PF01625">
    <property type="entry name" value="PMSR"/>
    <property type="match status" value="1"/>
</dbReference>
<feature type="domain" description="Peptide methionine sulphoxide reductase MsrA" evidence="5">
    <location>
        <begin position="6"/>
        <end position="157"/>
    </location>
</feature>
<dbReference type="Gene3D" id="3.30.1060.10">
    <property type="entry name" value="Peptide methionine sulphoxide reductase MsrA"/>
    <property type="match status" value="1"/>
</dbReference>
<dbReference type="Proteomes" id="UP000199766">
    <property type="component" value="Unassembled WGS sequence"/>
</dbReference>
<dbReference type="AlphaFoldDB" id="A0A1H9EC21"/>
<evidence type="ECO:0000256" key="1">
    <source>
        <dbReference type="ARBA" id="ARBA00023002"/>
    </source>
</evidence>
<dbReference type="SUPFAM" id="SSF55068">
    <property type="entry name" value="Peptide methionine sulfoxide reductase"/>
    <property type="match status" value="1"/>
</dbReference>